<feature type="domain" description="NB-ARC" evidence="6">
    <location>
        <begin position="144"/>
        <end position="313"/>
    </location>
</feature>
<organism evidence="8 9">
    <name type="scientific">Stylosanthes scabra</name>
    <dbReference type="NCBI Taxonomy" id="79078"/>
    <lineage>
        <taxon>Eukaryota</taxon>
        <taxon>Viridiplantae</taxon>
        <taxon>Streptophyta</taxon>
        <taxon>Embryophyta</taxon>
        <taxon>Tracheophyta</taxon>
        <taxon>Spermatophyta</taxon>
        <taxon>Magnoliopsida</taxon>
        <taxon>eudicotyledons</taxon>
        <taxon>Gunneridae</taxon>
        <taxon>Pentapetalae</taxon>
        <taxon>rosids</taxon>
        <taxon>fabids</taxon>
        <taxon>Fabales</taxon>
        <taxon>Fabaceae</taxon>
        <taxon>Papilionoideae</taxon>
        <taxon>50 kb inversion clade</taxon>
        <taxon>dalbergioids sensu lato</taxon>
        <taxon>Dalbergieae</taxon>
        <taxon>Pterocarpus clade</taxon>
        <taxon>Stylosanthes</taxon>
    </lineage>
</organism>
<gene>
    <name evidence="8" type="ORF">PIB30_110874</name>
</gene>
<comment type="caution">
    <text evidence="8">The sequence shown here is derived from an EMBL/GenBank/DDBJ whole genome shotgun (WGS) entry which is preliminary data.</text>
</comment>
<keyword evidence="5" id="KW-0175">Coiled coil</keyword>
<evidence type="ECO:0000256" key="2">
    <source>
        <dbReference type="ARBA" id="ARBA00022741"/>
    </source>
</evidence>
<keyword evidence="9" id="KW-1185">Reference proteome</keyword>
<evidence type="ECO:0000313" key="8">
    <source>
        <dbReference type="EMBL" id="MED6202969.1"/>
    </source>
</evidence>
<dbReference type="SUPFAM" id="SSF52540">
    <property type="entry name" value="P-loop containing nucleoside triphosphate hydrolases"/>
    <property type="match status" value="1"/>
</dbReference>
<dbReference type="InterPro" id="IPR041118">
    <property type="entry name" value="Rx_N"/>
</dbReference>
<name>A0ABU6XYZ6_9FABA</name>
<dbReference type="Gene3D" id="1.20.5.4130">
    <property type="match status" value="1"/>
</dbReference>
<evidence type="ECO:0000259" key="7">
    <source>
        <dbReference type="Pfam" id="PF18052"/>
    </source>
</evidence>
<feature type="domain" description="Disease resistance N-terminal" evidence="7">
    <location>
        <begin position="16"/>
        <end position="76"/>
    </location>
</feature>
<keyword evidence="1" id="KW-0677">Repeat</keyword>
<evidence type="ECO:0000256" key="4">
    <source>
        <dbReference type="ARBA" id="ARBA00022840"/>
    </source>
</evidence>
<feature type="non-terminal residue" evidence="8">
    <location>
        <position position="375"/>
    </location>
</feature>
<dbReference type="Pfam" id="PF18052">
    <property type="entry name" value="Rx_N"/>
    <property type="match status" value="1"/>
</dbReference>
<keyword evidence="2" id="KW-0547">Nucleotide-binding</keyword>
<evidence type="ECO:0000256" key="5">
    <source>
        <dbReference type="SAM" id="Coils"/>
    </source>
</evidence>
<protein>
    <recommendedName>
        <fullName evidence="10">Disease resistance RPP13-like protein 1</fullName>
    </recommendedName>
</protein>
<dbReference type="PANTHER" id="PTHR36766:SF40">
    <property type="entry name" value="DISEASE RESISTANCE PROTEIN RGA3"/>
    <property type="match status" value="1"/>
</dbReference>
<evidence type="ECO:0000313" key="9">
    <source>
        <dbReference type="Proteomes" id="UP001341840"/>
    </source>
</evidence>
<feature type="non-terminal residue" evidence="8">
    <location>
        <position position="1"/>
    </location>
</feature>
<dbReference type="Pfam" id="PF00931">
    <property type="entry name" value="NB-ARC"/>
    <property type="match status" value="1"/>
</dbReference>
<sequence length="375" mass="42537">LISSEFVNLVVGKKLNKKLIDRLKTAILAAKALAADAEQKQFGNELVREWLDTLRDALYTADDLLDRVFTKAQIRSKVRPRLPSFLHLSDRKMVTKIEEVIERIEDLERRKDILGLRVVQTGSSSWRPPPSSSLERGTMYGRDDDQQALMKMLNDNNDHQLSVISIVGMGGVGKTTLAQWLYNNEDLMKGVDLKAWICVSENFDVVETTKNVIKGINAGVCRHDGFDLLQRDLKKSLSGKKFFIVLDDVWSEDNDMWRSFITPFQDGRKGSTVLLTTRKENVGMIVQNYKSYFLNGLSDDYCWTIFADNAFFHKSDGNSELEGIGRKIVKRCDGLPLAAETLGCLLRSKHGVSQWNKILSSEIWEFPITDSKIVP</sequence>
<accession>A0ABU6XYZ6</accession>
<dbReference type="PRINTS" id="PR00364">
    <property type="entry name" value="DISEASERSIST"/>
</dbReference>
<evidence type="ECO:0000256" key="3">
    <source>
        <dbReference type="ARBA" id="ARBA00022821"/>
    </source>
</evidence>
<reference evidence="8 9" key="1">
    <citation type="journal article" date="2023" name="Plants (Basel)">
        <title>Bridging the Gap: Combining Genomics and Transcriptomics Approaches to Understand Stylosanthes scabra, an Orphan Legume from the Brazilian Caatinga.</title>
        <authorList>
            <person name="Ferreira-Neto J.R.C."/>
            <person name="da Silva M.D."/>
            <person name="Binneck E."/>
            <person name="de Melo N.F."/>
            <person name="da Silva R.H."/>
            <person name="de Melo A.L.T.M."/>
            <person name="Pandolfi V."/>
            <person name="Bustamante F.O."/>
            <person name="Brasileiro-Vidal A.C."/>
            <person name="Benko-Iseppon A.M."/>
        </authorList>
    </citation>
    <scope>NUCLEOTIDE SEQUENCE [LARGE SCALE GENOMIC DNA]</scope>
    <source>
        <tissue evidence="8">Leaves</tissue>
    </source>
</reference>
<dbReference type="PANTHER" id="PTHR36766">
    <property type="entry name" value="PLANT BROAD-SPECTRUM MILDEW RESISTANCE PROTEIN RPW8"/>
    <property type="match status" value="1"/>
</dbReference>
<dbReference type="Gene3D" id="3.40.50.300">
    <property type="entry name" value="P-loop containing nucleotide triphosphate hydrolases"/>
    <property type="match status" value="1"/>
</dbReference>
<dbReference type="InterPro" id="IPR042197">
    <property type="entry name" value="Apaf_helical"/>
</dbReference>
<dbReference type="Proteomes" id="UP001341840">
    <property type="component" value="Unassembled WGS sequence"/>
</dbReference>
<keyword evidence="4" id="KW-0067">ATP-binding</keyword>
<evidence type="ECO:0000259" key="6">
    <source>
        <dbReference type="Pfam" id="PF00931"/>
    </source>
</evidence>
<dbReference type="EMBL" id="JASCZI010218029">
    <property type="protein sequence ID" value="MED6202969.1"/>
    <property type="molecule type" value="Genomic_DNA"/>
</dbReference>
<proteinExistence type="predicted"/>
<dbReference type="InterPro" id="IPR027417">
    <property type="entry name" value="P-loop_NTPase"/>
</dbReference>
<feature type="coiled-coil region" evidence="5">
    <location>
        <begin position="90"/>
        <end position="117"/>
    </location>
</feature>
<evidence type="ECO:0008006" key="10">
    <source>
        <dbReference type="Google" id="ProtNLM"/>
    </source>
</evidence>
<keyword evidence="3" id="KW-0611">Plant defense</keyword>
<dbReference type="Gene3D" id="1.10.8.430">
    <property type="entry name" value="Helical domain of apoptotic protease-activating factors"/>
    <property type="match status" value="1"/>
</dbReference>
<evidence type="ECO:0000256" key="1">
    <source>
        <dbReference type="ARBA" id="ARBA00022737"/>
    </source>
</evidence>
<dbReference type="InterPro" id="IPR002182">
    <property type="entry name" value="NB-ARC"/>
</dbReference>